<feature type="region of interest" description="Disordered" evidence="1">
    <location>
        <begin position="1"/>
        <end position="23"/>
    </location>
</feature>
<reference evidence="2" key="1">
    <citation type="submission" date="2018-12" db="EMBL/GenBank/DDBJ databases">
        <title>Three Rhizobium rhizogenes strains isolated from the same crown gall tumor carry diverse plasmids.</title>
        <authorList>
            <person name="Pulawska J."/>
            <person name="Kuzmanovic N."/>
        </authorList>
    </citation>
    <scope>NUCLEOTIDE SEQUENCE</scope>
    <source>
        <strain evidence="2">C5.7</strain>
        <plasmid evidence="2">pC5.7b</plasmid>
    </source>
</reference>
<dbReference type="EMBL" id="MK318968">
    <property type="protein sequence ID" value="QCL09253.1"/>
    <property type="molecule type" value="Genomic_DNA"/>
</dbReference>
<keyword evidence="2" id="KW-0614">Plasmid</keyword>
<accession>A0A7S4ZTG3</accession>
<geneLocation type="plasmid" evidence="2">
    <name>pC5.7b</name>
</geneLocation>
<feature type="compositionally biased region" description="Basic residues" evidence="1">
    <location>
        <begin position="1"/>
        <end position="19"/>
    </location>
</feature>
<evidence type="ECO:0000256" key="1">
    <source>
        <dbReference type="SAM" id="MobiDB-lite"/>
    </source>
</evidence>
<proteinExistence type="predicted"/>
<sequence length="73" mass="8491">MSHRRQYRWRQGHRHRGRRTLQPSGDGCVHDGLLLLLWSFNITLSLLSGSALTPPELDRRFRPHHTSAEGHRA</sequence>
<name>A0A7S4ZTG3_RHIRH</name>
<feature type="compositionally biased region" description="Basic and acidic residues" evidence="1">
    <location>
        <begin position="56"/>
        <end position="73"/>
    </location>
</feature>
<gene>
    <name evidence="2" type="ORF">pC5.7b_386</name>
</gene>
<evidence type="ECO:0000313" key="2">
    <source>
        <dbReference type="EMBL" id="QCL09253.1"/>
    </source>
</evidence>
<protein>
    <submittedName>
        <fullName evidence="2">Uncharacterized protein</fullName>
    </submittedName>
</protein>
<feature type="region of interest" description="Disordered" evidence="1">
    <location>
        <begin position="52"/>
        <end position="73"/>
    </location>
</feature>
<organism evidence="2">
    <name type="scientific">Rhizobium rhizogenes</name>
    <name type="common">Agrobacterium rhizogenes</name>
    <dbReference type="NCBI Taxonomy" id="359"/>
    <lineage>
        <taxon>Bacteria</taxon>
        <taxon>Pseudomonadati</taxon>
        <taxon>Pseudomonadota</taxon>
        <taxon>Alphaproteobacteria</taxon>
        <taxon>Hyphomicrobiales</taxon>
        <taxon>Rhizobiaceae</taxon>
        <taxon>Rhizobium/Agrobacterium group</taxon>
        <taxon>Rhizobium</taxon>
    </lineage>
</organism>
<dbReference type="AlphaFoldDB" id="A0A7S4ZTG3"/>